<keyword evidence="2" id="KW-1185">Reference proteome</keyword>
<proteinExistence type="predicted"/>
<gene>
    <name evidence="1" type="ORF">P171DRAFT_444679</name>
</gene>
<protein>
    <submittedName>
        <fullName evidence="1">Uncharacterized protein</fullName>
    </submittedName>
</protein>
<sequence>MADTMLQSSIDVHKAPGLRLIREHLAREGLSDALDLLPNVSEFRLSKHGNVLGHGSIVPLSHKLQIHLGGNREHSISTFVYLNMYFRTPPGFVFGREKSHLRKTRISALSTQGSPAMTRRLCHVSLEQMNATGNSTFSDEVAGALKLLHTPEQIRKADDQARHIHGYKLATRCAFLASPIQAQFNAWQPSLYARVEKYLDDIHTPVPFENQKKATEEDDSI</sequence>
<dbReference type="EMBL" id="MU001501">
    <property type="protein sequence ID" value="KAF2444511.1"/>
    <property type="molecule type" value="Genomic_DNA"/>
</dbReference>
<reference evidence="1" key="1">
    <citation type="journal article" date="2020" name="Stud. Mycol.">
        <title>101 Dothideomycetes genomes: a test case for predicting lifestyles and emergence of pathogens.</title>
        <authorList>
            <person name="Haridas S."/>
            <person name="Albert R."/>
            <person name="Binder M."/>
            <person name="Bloem J."/>
            <person name="Labutti K."/>
            <person name="Salamov A."/>
            <person name="Andreopoulos B."/>
            <person name="Baker S."/>
            <person name="Barry K."/>
            <person name="Bills G."/>
            <person name="Bluhm B."/>
            <person name="Cannon C."/>
            <person name="Castanera R."/>
            <person name="Culley D."/>
            <person name="Daum C."/>
            <person name="Ezra D."/>
            <person name="Gonzalez J."/>
            <person name="Henrissat B."/>
            <person name="Kuo A."/>
            <person name="Liang C."/>
            <person name="Lipzen A."/>
            <person name="Lutzoni F."/>
            <person name="Magnuson J."/>
            <person name="Mondo S."/>
            <person name="Nolan M."/>
            <person name="Ohm R."/>
            <person name="Pangilinan J."/>
            <person name="Park H.-J."/>
            <person name="Ramirez L."/>
            <person name="Alfaro M."/>
            <person name="Sun H."/>
            <person name="Tritt A."/>
            <person name="Yoshinaga Y."/>
            <person name="Zwiers L.-H."/>
            <person name="Turgeon B."/>
            <person name="Goodwin S."/>
            <person name="Spatafora J."/>
            <person name="Crous P."/>
            <person name="Grigoriev I."/>
        </authorList>
    </citation>
    <scope>NUCLEOTIDE SEQUENCE</scope>
    <source>
        <strain evidence="1">CBS 690.94</strain>
    </source>
</reference>
<dbReference type="Proteomes" id="UP000799764">
    <property type="component" value="Unassembled WGS sequence"/>
</dbReference>
<accession>A0A9P4PHZ6</accession>
<evidence type="ECO:0000313" key="1">
    <source>
        <dbReference type="EMBL" id="KAF2444511.1"/>
    </source>
</evidence>
<evidence type="ECO:0000313" key="2">
    <source>
        <dbReference type="Proteomes" id="UP000799764"/>
    </source>
</evidence>
<comment type="caution">
    <text evidence="1">The sequence shown here is derived from an EMBL/GenBank/DDBJ whole genome shotgun (WGS) entry which is preliminary data.</text>
</comment>
<organism evidence="1 2">
    <name type="scientific">Karstenula rhodostoma CBS 690.94</name>
    <dbReference type="NCBI Taxonomy" id="1392251"/>
    <lineage>
        <taxon>Eukaryota</taxon>
        <taxon>Fungi</taxon>
        <taxon>Dikarya</taxon>
        <taxon>Ascomycota</taxon>
        <taxon>Pezizomycotina</taxon>
        <taxon>Dothideomycetes</taxon>
        <taxon>Pleosporomycetidae</taxon>
        <taxon>Pleosporales</taxon>
        <taxon>Massarineae</taxon>
        <taxon>Didymosphaeriaceae</taxon>
        <taxon>Karstenula</taxon>
    </lineage>
</organism>
<name>A0A9P4PHZ6_9PLEO</name>
<dbReference type="AlphaFoldDB" id="A0A9P4PHZ6"/>